<comment type="caution">
    <text evidence="1">The sequence shown here is derived from an EMBL/GenBank/DDBJ whole genome shotgun (WGS) entry which is preliminary data.</text>
</comment>
<reference evidence="1 2" key="1">
    <citation type="submission" date="2020-08" db="EMBL/GenBank/DDBJ databases">
        <title>Genomic Encyclopedia of Type Strains, Phase IV (KMG-IV): sequencing the most valuable type-strain genomes for metagenomic binning, comparative biology and taxonomic classification.</title>
        <authorList>
            <person name="Goeker M."/>
        </authorList>
    </citation>
    <scope>NUCLEOTIDE SEQUENCE [LARGE SCALE GENOMIC DNA]</scope>
    <source>
        <strain evidence="1 2">DSM 29514</strain>
    </source>
</reference>
<evidence type="ECO:0000313" key="2">
    <source>
        <dbReference type="Proteomes" id="UP000519897"/>
    </source>
</evidence>
<protein>
    <submittedName>
        <fullName evidence="1">Uncharacterized protein</fullName>
    </submittedName>
</protein>
<keyword evidence="2" id="KW-1185">Reference proteome</keyword>
<name>A0A7W6PTV1_9HYPH</name>
<dbReference type="EMBL" id="JACIEC010000005">
    <property type="protein sequence ID" value="MBB4145155.1"/>
    <property type="molecule type" value="Genomic_DNA"/>
</dbReference>
<dbReference type="AlphaFoldDB" id="A0A7W6PTV1"/>
<accession>A0A7W6PTV1</accession>
<sequence length="48" mass="5541">MARFLILRLRPVAATTALLCYLQENFSGFVVLVRQGNRTLQTRFDRIA</sequence>
<organism evidence="1 2">
    <name type="scientific">Rhizobium rhizoryzae</name>
    <dbReference type="NCBI Taxonomy" id="451876"/>
    <lineage>
        <taxon>Bacteria</taxon>
        <taxon>Pseudomonadati</taxon>
        <taxon>Pseudomonadota</taxon>
        <taxon>Alphaproteobacteria</taxon>
        <taxon>Hyphomicrobiales</taxon>
        <taxon>Rhizobiaceae</taxon>
        <taxon>Rhizobium/Agrobacterium group</taxon>
        <taxon>Rhizobium</taxon>
    </lineage>
</organism>
<dbReference type="Proteomes" id="UP000519897">
    <property type="component" value="Unassembled WGS sequence"/>
</dbReference>
<proteinExistence type="predicted"/>
<evidence type="ECO:0000313" key="1">
    <source>
        <dbReference type="EMBL" id="MBB4145155.1"/>
    </source>
</evidence>
<gene>
    <name evidence="1" type="ORF">GGQ72_003717</name>
</gene>